<dbReference type="GO" id="GO:0016747">
    <property type="term" value="F:acyltransferase activity, transferring groups other than amino-acyl groups"/>
    <property type="evidence" value="ECO:0007669"/>
    <property type="project" value="InterPro"/>
</dbReference>
<dbReference type="InterPro" id="IPR052523">
    <property type="entry name" value="Trichothecene_AcTrans"/>
</dbReference>
<dbReference type="SUPFAM" id="SSF55729">
    <property type="entry name" value="Acyl-CoA N-acyltransferases (Nat)"/>
    <property type="match status" value="1"/>
</dbReference>
<gene>
    <name evidence="2" type="ORF">LTR84_006577</name>
</gene>
<evidence type="ECO:0000313" key="3">
    <source>
        <dbReference type="Proteomes" id="UP001358417"/>
    </source>
</evidence>
<evidence type="ECO:0000259" key="1">
    <source>
        <dbReference type="Pfam" id="PF13508"/>
    </source>
</evidence>
<accession>A0AAV9N2M7</accession>
<feature type="domain" description="N-acetyltransferase" evidence="1">
    <location>
        <begin position="169"/>
        <end position="228"/>
    </location>
</feature>
<organism evidence="2 3">
    <name type="scientific">Exophiala bonariae</name>
    <dbReference type="NCBI Taxonomy" id="1690606"/>
    <lineage>
        <taxon>Eukaryota</taxon>
        <taxon>Fungi</taxon>
        <taxon>Dikarya</taxon>
        <taxon>Ascomycota</taxon>
        <taxon>Pezizomycotina</taxon>
        <taxon>Eurotiomycetes</taxon>
        <taxon>Chaetothyriomycetidae</taxon>
        <taxon>Chaetothyriales</taxon>
        <taxon>Herpotrichiellaceae</taxon>
        <taxon>Exophiala</taxon>
    </lineage>
</organism>
<reference evidence="2 3" key="1">
    <citation type="submission" date="2023-08" db="EMBL/GenBank/DDBJ databases">
        <title>Black Yeasts Isolated from many extreme environments.</title>
        <authorList>
            <person name="Coleine C."/>
            <person name="Stajich J.E."/>
            <person name="Selbmann L."/>
        </authorList>
    </citation>
    <scope>NUCLEOTIDE SEQUENCE [LARGE SCALE GENOMIC DNA]</scope>
    <source>
        <strain evidence="2 3">CCFEE 5792</strain>
    </source>
</reference>
<proteinExistence type="predicted"/>
<dbReference type="Proteomes" id="UP001358417">
    <property type="component" value="Unassembled WGS sequence"/>
</dbReference>
<dbReference type="AlphaFoldDB" id="A0AAV9N2M7"/>
<evidence type="ECO:0000313" key="2">
    <source>
        <dbReference type="EMBL" id="KAK5047480.1"/>
    </source>
</evidence>
<dbReference type="RefSeq" id="XP_064703024.1">
    <property type="nucleotide sequence ID" value="XM_064850137.1"/>
</dbReference>
<name>A0AAV9N2M7_9EURO</name>
<dbReference type="InterPro" id="IPR000182">
    <property type="entry name" value="GNAT_dom"/>
</dbReference>
<dbReference type="PANTHER" id="PTHR42791:SF1">
    <property type="entry name" value="N-ACETYLTRANSFERASE DOMAIN-CONTAINING PROTEIN"/>
    <property type="match status" value="1"/>
</dbReference>
<dbReference type="InterPro" id="IPR016181">
    <property type="entry name" value="Acyl_CoA_acyltransferase"/>
</dbReference>
<dbReference type="PANTHER" id="PTHR42791">
    <property type="entry name" value="GNAT FAMILY ACETYLTRANSFERASE"/>
    <property type="match status" value="1"/>
</dbReference>
<dbReference type="CDD" id="cd04301">
    <property type="entry name" value="NAT_SF"/>
    <property type="match status" value="1"/>
</dbReference>
<dbReference type="Gene3D" id="3.40.630.30">
    <property type="match status" value="1"/>
</dbReference>
<keyword evidence="3" id="KW-1185">Reference proteome</keyword>
<dbReference type="GeneID" id="89974748"/>
<comment type="caution">
    <text evidence="2">The sequence shown here is derived from an EMBL/GenBank/DDBJ whole genome shotgun (WGS) entry which is preliminary data.</text>
</comment>
<dbReference type="EMBL" id="JAVRRD010000025">
    <property type="protein sequence ID" value="KAK5047480.1"/>
    <property type="molecule type" value="Genomic_DNA"/>
</dbReference>
<sequence>MVDSSDDPKAGTSKKALAVFRAARPEEFDVMNHNWFHGVTESLAPVKIGEIGGPTPQMGRHQAARVHFYRSVINLVTIWGGLVLVAEVADSPTTDGLNIAGIMMWLPPHVREGAFGIFQVWRSGLLSLLALWKYGPLGFYRIEGVFEANVKAMFAKTLKDIRPTGYTSEECGFVQMIAINPAHAGKGYASALLKHQMDEHFAQFPDKPVILDTTTKQGVHSYEKLGFELLAQTPVDTGTDDGGIKLKADADESVKKLAKETCVQRVMIKVPPGAPSAEVLPDFEP</sequence>
<protein>
    <recommendedName>
        <fullName evidence="1">N-acetyltransferase domain-containing protein</fullName>
    </recommendedName>
</protein>
<dbReference type="Pfam" id="PF13508">
    <property type="entry name" value="Acetyltransf_7"/>
    <property type="match status" value="1"/>
</dbReference>